<evidence type="ECO:0000256" key="7">
    <source>
        <dbReference type="ARBA" id="ARBA00022692"/>
    </source>
</evidence>
<keyword evidence="10" id="KW-0573">Peptidoglycan synthesis</keyword>
<evidence type="ECO:0000256" key="6">
    <source>
        <dbReference type="ARBA" id="ARBA00022670"/>
    </source>
</evidence>
<evidence type="ECO:0000256" key="14">
    <source>
        <dbReference type="SAM" id="Phobius"/>
    </source>
</evidence>
<keyword evidence="3" id="KW-1003">Cell membrane</keyword>
<reference evidence="17" key="2">
    <citation type="submission" date="2023-01" db="EMBL/GenBank/DDBJ databases">
        <authorList>
            <person name="Sun Q."/>
            <person name="Evtushenko L."/>
        </authorList>
    </citation>
    <scope>NUCLEOTIDE SEQUENCE</scope>
    <source>
        <strain evidence="17">VKM B-1513</strain>
    </source>
</reference>
<evidence type="ECO:0000313" key="18">
    <source>
        <dbReference type="Proteomes" id="UP001143486"/>
    </source>
</evidence>
<dbReference type="EMBL" id="BSFE01000002">
    <property type="protein sequence ID" value="GLK51456.1"/>
    <property type="molecule type" value="Genomic_DNA"/>
</dbReference>
<evidence type="ECO:0000313" key="17">
    <source>
        <dbReference type="EMBL" id="GLK51456.1"/>
    </source>
</evidence>
<feature type="transmembrane region" description="Helical" evidence="14">
    <location>
        <begin position="12"/>
        <end position="35"/>
    </location>
</feature>
<dbReference type="GO" id="GO:0071555">
    <property type="term" value="P:cell wall organization"/>
    <property type="evidence" value="ECO:0007669"/>
    <property type="project" value="UniProtKB-KW"/>
</dbReference>
<sequence length="625" mass="67881">MRADRQEQDLKFTRRALIMSGLGGLAFIGLGARLYSLQMLEGERYRLLSEDNQFNFDLLPPSRGRILDRFGVAVADNRDSYRVLLVPEQAGDIGAALDRLSRFMPLSDADRERVLRAVRRQSRYRPVTVADDLDWQTFSAINLNAPDLGGVRPDVGEVRSYPYGAAFAHVIGYVQTPNEDDIAASPREEEGLLLHPGFRVGKTGVEVSREHDLRGAAGALKTEVNARGRVIRELPEQSTAPQPGRDVVLTLDADIQRYAHERLGQESASAVVIDVNTGELIALVSTPSFDPNLFVGGISSSDYAALRANDHNPLFHKSIMGTYPPGSTFKAVVAAAALEHGLVDPNETIFCNGSTMLGRREFHCWRRQGHGRVNLHEAVKTSCDIFFYEMADRLGIDRLHDMAVRFGVGEQFDIGISGVRSGNMPNPAWLRARSNEPWTTGHTYNVGIGQGAVLMSPLQLAVMTARVASGRAVEPTLYRNALARPAPHIGVSEPALARVRAGLRGVVEEPGGTSYSLGGLGIEGVAMAGKTGTAQVYSITAEERASGVRDQDDLPWRLRDHGLFMCYAPADDPKYAVVVVVEHGGGSSAATRPARDILRRVVARDPSSRAGVFADLAGNDRRGGA</sequence>
<evidence type="ECO:0000256" key="1">
    <source>
        <dbReference type="ARBA" id="ARBA00004167"/>
    </source>
</evidence>
<evidence type="ECO:0000256" key="9">
    <source>
        <dbReference type="ARBA" id="ARBA00022960"/>
    </source>
</evidence>
<evidence type="ECO:0000256" key="2">
    <source>
        <dbReference type="ARBA" id="ARBA00004236"/>
    </source>
</evidence>
<keyword evidence="9" id="KW-0133">Cell shape</keyword>
<keyword evidence="5" id="KW-0121">Carboxypeptidase</keyword>
<keyword evidence="6" id="KW-0645">Protease</keyword>
<dbReference type="InterPro" id="IPR050515">
    <property type="entry name" value="Beta-lactam/transpept"/>
</dbReference>
<keyword evidence="18" id="KW-1185">Reference proteome</keyword>
<evidence type="ECO:0000256" key="10">
    <source>
        <dbReference type="ARBA" id="ARBA00022984"/>
    </source>
</evidence>
<protein>
    <submittedName>
        <fullName evidence="17">Peptidoglycan glycosyltransferase</fullName>
    </submittedName>
</protein>
<dbReference type="GO" id="GO:0009002">
    <property type="term" value="F:serine-type D-Ala-D-Ala carboxypeptidase activity"/>
    <property type="evidence" value="ECO:0007669"/>
    <property type="project" value="InterPro"/>
</dbReference>
<comment type="caution">
    <text evidence="17">The sequence shown here is derived from an EMBL/GenBank/DDBJ whole genome shotgun (WGS) entry which is preliminary data.</text>
</comment>
<organism evidence="17 18">
    <name type="scientific">Maricaulis virginensis</name>
    <dbReference type="NCBI Taxonomy" id="144022"/>
    <lineage>
        <taxon>Bacteria</taxon>
        <taxon>Pseudomonadati</taxon>
        <taxon>Pseudomonadota</taxon>
        <taxon>Alphaproteobacteria</taxon>
        <taxon>Maricaulales</taxon>
        <taxon>Maricaulaceae</taxon>
        <taxon>Maricaulis</taxon>
    </lineage>
</organism>
<dbReference type="Proteomes" id="UP001143486">
    <property type="component" value="Unassembled WGS sequence"/>
</dbReference>
<dbReference type="GO" id="GO:0071972">
    <property type="term" value="F:peptidoglycan L,D-transpeptidase activity"/>
    <property type="evidence" value="ECO:0007669"/>
    <property type="project" value="TreeGrafter"/>
</dbReference>
<dbReference type="InterPro" id="IPR001460">
    <property type="entry name" value="PCN-bd_Tpept"/>
</dbReference>
<dbReference type="InterPro" id="IPR012338">
    <property type="entry name" value="Beta-lactam/transpept-like"/>
</dbReference>
<keyword evidence="4" id="KW-0997">Cell inner membrane</keyword>
<dbReference type="Pfam" id="PF03717">
    <property type="entry name" value="PBP_dimer"/>
    <property type="match status" value="1"/>
</dbReference>
<feature type="domain" description="Penicillin-binding protein dimerisation" evidence="16">
    <location>
        <begin position="60"/>
        <end position="234"/>
    </location>
</feature>
<dbReference type="GO" id="GO:0009252">
    <property type="term" value="P:peptidoglycan biosynthetic process"/>
    <property type="evidence" value="ECO:0007669"/>
    <property type="project" value="UniProtKB-KW"/>
</dbReference>
<dbReference type="GO" id="GO:0008360">
    <property type="term" value="P:regulation of cell shape"/>
    <property type="evidence" value="ECO:0007669"/>
    <property type="project" value="UniProtKB-KW"/>
</dbReference>
<dbReference type="InterPro" id="IPR036138">
    <property type="entry name" value="PBP_dimer_sf"/>
</dbReference>
<evidence type="ECO:0000256" key="12">
    <source>
        <dbReference type="ARBA" id="ARBA00023136"/>
    </source>
</evidence>
<proteinExistence type="predicted"/>
<dbReference type="Gene3D" id="3.40.710.10">
    <property type="entry name" value="DD-peptidase/beta-lactamase superfamily"/>
    <property type="match status" value="1"/>
</dbReference>
<dbReference type="GO" id="GO:0005886">
    <property type="term" value="C:plasma membrane"/>
    <property type="evidence" value="ECO:0007669"/>
    <property type="project" value="UniProtKB-SubCell"/>
</dbReference>
<dbReference type="PANTHER" id="PTHR30627:SF2">
    <property type="entry name" value="PEPTIDOGLYCAN D,D-TRANSPEPTIDASE MRDA"/>
    <property type="match status" value="1"/>
</dbReference>
<dbReference type="AlphaFoldDB" id="A0A9W6IM45"/>
<dbReference type="InterPro" id="IPR005311">
    <property type="entry name" value="PBP_dimer"/>
</dbReference>
<evidence type="ECO:0000256" key="11">
    <source>
        <dbReference type="ARBA" id="ARBA00022989"/>
    </source>
</evidence>
<dbReference type="GO" id="GO:0006508">
    <property type="term" value="P:proteolysis"/>
    <property type="evidence" value="ECO:0007669"/>
    <property type="project" value="UniProtKB-KW"/>
</dbReference>
<evidence type="ECO:0000256" key="3">
    <source>
        <dbReference type="ARBA" id="ARBA00022475"/>
    </source>
</evidence>
<keyword evidence="8" id="KW-0378">Hydrolase</keyword>
<gene>
    <name evidence="17" type="primary">pbpA</name>
    <name evidence="17" type="ORF">GCM10017621_09640</name>
</gene>
<dbReference type="GO" id="GO:0008658">
    <property type="term" value="F:penicillin binding"/>
    <property type="evidence" value="ECO:0007669"/>
    <property type="project" value="InterPro"/>
</dbReference>
<dbReference type="SUPFAM" id="SSF56519">
    <property type="entry name" value="Penicillin binding protein dimerisation domain"/>
    <property type="match status" value="1"/>
</dbReference>
<evidence type="ECO:0000256" key="8">
    <source>
        <dbReference type="ARBA" id="ARBA00022801"/>
    </source>
</evidence>
<evidence type="ECO:0000256" key="13">
    <source>
        <dbReference type="ARBA" id="ARBA00023316"/>
    </source>
</evidence>
<evidence type="ECO:0000256" key="5">
    <source>
        <dbReference type="ARBA" id="ARBA00022645"/>
    </source>
</evidence>
<name>A0A9W6IM45_9PROT</name>
<keyword evidence="7 14" id="KW-0812">Transmembrane</keyword>
<evidence type="ECO:0000259" key="15">
    <source>
        <dbReference type="Pfam" id="PF00905"/>
    </source>
</evidence>
<dbReference type="Pfam" id="PF00905">
    <property type="entry name" value="Transpeptidase"/>
    <property type="match status" value="1"/>
</dbReference>
<comment type="subcellular location">
    <subcellularLocation>
        <location evidence="2">Cell membrane</location>
    </subcellularLocation>
    <subcellularLocation>
        <location evidence="1">Membrane</location>
        <topology evidence="1">Single-pass membrane protein</topology>
    </subcellularLocation>
</comment>
<keyword evidence="11 14" id="KW-1133">Transmembrane helix</keyword>
<dbReference type="InterPro" id="IPR017790">
    <property type="entry name" value="Penicillin-binding_protein_2"/>
</dbReference>
<dbReference type="RefSeq" id="WP_271185837.1">
    <property type="nucleotide sequence ID" value="NZ_BSFE01000002.1"/>
</dbReference>
<keyword evidence="12 14" id="KW-0472">Membrane</keyword>
<feature type="domain" description="Penicillin-binding protein transpeptidase" evidence="15">
    <location>
        <begin position="269"/>
        <end position="598"/>
    </location>
</feature>
<evidence type="ECO:0000256" key="4">
    <source>
        <dbReference type="ARBA" id="ARBA00022519"/>
    </source>
</evidence>
<reference evidence="17" key="1">
    <citation type="journal article" date="2014" name="Int. J. Syst. Evol. Microbiol.">
        <title>Complete genome sequence of Corynebacterium casei LMG S-19264T (=DSM 44701T), isolated from a smear-ripened cheese.</title>
        <authorList>
            <consortium name="US DOE Joint Genome Institute (JGI-PGF)"/>
            <person name="Walter F."/>
            <person name="Albersmeier A."/>
            <person name="Kalinowski J."/>
            <person name="Ruckert C."/>
        </authorList>
    </citation>
    <scope>NUCLEOTIDE SEQUENCE</scope>
    <source>
        <strain evidence="17">VKM B-1513</strain>
    </source>
</reference>
<dbReference type="SUPFAM" id="SSF56601">
    <property type="entry name" value="beta-lactamase/transpeptidase-like"/>
    <property type="match status" value="1"/>
</dbReference>
<dbReference type="NCBIfam" id="TIGR03423">
    <property type="entry name" value="pbp2_mrdA"/>
    <property type="match status" value="1"/>
</dbReference>
<evidence type="ECO:0000259" key="16">
    <source>
        <dbReference type="Pfam" id="PF03717"/>
    </source>
</evidence>
<accession>A0A9W6IM45</accession>
<dbReference type="PANTHER" id="PTHR30627">
    <property type="entry name" value="PEPTIDOGLYCAN D,D-TRANSPEPTIDASE"/>
    <property type="match status" value="1"/>
</dbReference>
<keyword evidence="13" id="KW-0961">Cell wall biogenesis/degradation</keyword>
<dbReference type="Gene3D" id="3.90.1310.10">
    <property type="entry name" value="Penicillin-binding protein 2a (Domain 2)"/>
    <property type="match status" value="1"/>
</dbReference>